<organism evidence="2 3">
    <name type="scientific">Facklamia miroungae</name>
    <dbReference type="NCBI Taxonomy" id="120956"/>
    <lineage>
        <taxon>Bacteria</taxon>
        <taxon>Bacillati</taxon>
        <taxon>Bacillota</taxon>
        <taxon>Bacilli</taxon>
        <taxon>Lactobacillales</taxon>
        <taxon>Aerococcaceae</taxon>
        <taxon>Facklamia</taxon>
    </lineage>
</organism>
<dbReference type="RefSeq" id="WP_090289125.1">
    <property type="nucleotide sequence ID" value="NZ_FNCK01000002.1"/>
</dbReference>
<feature type="transmembrane region" description="Helical" evidence="1">
    <location>
        <begin position="110"/>
        <end position="132"/>
    </location>
</feature>
<evidence type="ECO:0000313" key="2">
    <source>
        <dbReference type="EMBL" id="SDF95432.1"/>
    </source>
</evidence>
<dbReference type="EMBL" id="FNCK01000002">
    <property type="protein sequence ID" value="SDF95432.1"/>
    <property type="molecule type" value="Genomic_DNA"/>
</dbReference>
<evidence type="ECO:0000256" key="1">
    <source>
        <dbReference type="SAM" id="Phobius"/>
    </source>
</evidence>
<feature type="transmembrane region" description="Helical" evidence="1">
    <location>
        <begin position="75"/>
        <end position="98"/>
    </location>
</feature>
<keyword evidence="3" id="KW-1185">Reference proteome</keyword>
<accession>A0A1G7QA73</accession>
<sequence length="140" mass="16303">MKVKNRTLLLIAAIVWGIAGFNILRIGIVAYSGYWTLINLLISLVIFSLFWFMVFKNLVVKHTKRIVSYREEKTFFLKFFDVKSFIIMAVMMTLGISIRSFNLWPLHWIAVFYLGLGAALFLAGLLFLWNYFSKADQFTV</sequence>
<feature type="transmembrane region" description="Helical" evidence="1">
    <location>
        <begin position="34"/>
        <end position="54"/>
    </location>
</feature>
<protein>
    <submittedName>
        <fullName evidence="2">Uncharacterized protein</fullName>
    </submittedName>
</protein>
<dbReference type="OrthoDB" id="1097929at2"/>
<dbReference type="AlphaFoldDB" id="A0A1G7QA73"/>
<dbReference type="STRING" id="120956.SAMN05421791_10225"/>
<keyword evidence="1" id="KW-1133">Transmembrane helix</keyword>
<keyword evidence="1" id="KW-0472">Membrane</keyword>
<name>A0A1G7QA73_9LACT</name>
<reference evidence="2 3" key="1">
    <citation type="submission" date="2016-10" db="EMBL/GenBank/DDBJ databases">
        <authorList>
            <person name="de Groot N.N."/>
        </authorList>
    </citation>
    <scope>NUCLEOTIDE SEQUENCE [LARGE SCALE GENOMIC DNA]</scope>
    <source>
        <strain evidence="2 3">ATCC BAA-466</strain>
    </source>
</reference>
<keyword evidence="1" id="KW-0812">Transmembrane</keyword>
<gene>
    <name evidence="2" type="ORF">SAMN05421791_10225</name>
</gene>
<proteinExistence type="predicted"/>
<evidence type="ECO:0000313" key="3">
    <source>
        <dbReference type="Proteomes" id="UP000199708"/>
    </source>
</evidence>
<dbReference type="Proteomes" id="UP000199708">
    <property type="component" value="Unassembled WGS sequence"/>
</dbReference>
<feature type="transmembrane region" description="Helical" evidence="1">
    <location>
        <begin position="7"/>
        <end position="28"/>
    </location>
</feature>